<name>R7UMV6_CAPTE</name>
<dbReference type="EnsemblMetazoa" id="CapteT224740">
    <property type="protein sequence ID" value="CapteP224740"/>
    <property type="gene ID" value="CapteG224740"/>
</dbReference>
<dbReference type="Gene3D" id="2.60.120.740">
    <property type="match status" value="1"/>
</dbReference>
<dbReference type="EMBL" id="AMQN01006938">
    <property type="status" value="NOT_ANNOTATED_CDS"/>
    <property type="molecule type" value="Genomic_DNA"/>
</dbReference>
<dbReference type="Proteomes" id="UP000014760">
    <property type="component" value="Unassembled WGS sequence"/>
</dbReference>
<dbReference type="EMBL" id="KB299568">
    <property type="protein sequence ID" value="ELU07869.1"/>
    <property type="molecule type" value="Genomic_DNA"/>
</dbReference>
<dbReference type="CDD" id="cd22823">
    <property type="entry name" value="Gal_Rha_Lectin"/>
    <property type="match status" value="1"/>
</dbReference>
<keyword evidence="1" id="KW-0472">Membrane</keyword>
<evidence type="ECO:0000313" key="5">
    <source>
        <dbReference type="Proteomes" id="UP000014760"/>
    </source>
</evidence>
<evidence type="ECO:0000256" key="1">
    <source>
        <dbReference type="SAM" id="Phobius"/>
    </source>
</evidence>
<sequence>MQDEQVFNIIGACTGGSCQLNGSRAVSSAVLPKMDLNLTFAFFFVSQFIFVLSAQQVFPWGRVVSDEYCDHETFQPQCNPDEHIVIISATYGHMQKGKCLELDTPYFGCKEDVKDILSEMCSSKSSCAVPTNTEALRNTNPCGKGISLYLDATFACIKAVRLSDRCERLRASSSSSYISSAQSAAKHCTQSTEIFDQEFNVQAESGQQVHISLIDLSFIANAEESGDEGEEVGYVLDPDTDKVVPVQRSQRQVETILLQSQANTASIALTSDPSTSFVVAFKAVGCADLMLAPDVWIKRDGDVATVGCHSSQQTWRLHCLRNHWTGVIGNCTKGAIIAPIMQRDRTLPLPKDVVFVIIGCCTLFVAIGVVTMGYVCLKWPKKSSSSTSNNSSSKPGDEAQAMPLVPMRAGQGADTLKANTTVYLAATGNPRDSVLSGDYEKPIYEKPLLQPTSADALAAGSAVAAGISPPLTKRNNDEVYNMSLSSNSTDYEKTKKYFVLDKDYINMQSLHDDT</sequence>
<dbReference type="PROSITE" id="PS50228">
    <property type="entry name" value="SUEL_LECTIN"/>
    <property type="match status" value="1"/>
</dbReference>
<protein>
    <recommendedName>
        <fullName evidence="2">SUEL-type lectin domain-containing protein</fullName>
    </recommendedName>
</protein>
<proteinExistence type="predicted"/>
<keyword evidence="1" id="KW-0812">Transmembrane</keyword>
<gene>
    <name evidence="3" type="ORF">CAPTEDRAFT_224740</name>
</gene>
<dbReference type="InterPro" id="IPR000922">
    <property type="entry name" value="Lectin_gal-bd_dom"/>
</dbReference>
<evidence type="ECO:0000313" key="3">
    <source>
        <dbReference type="EMBL" id="ELU07869.1"/>
    </source>
</evidence>
<reference evidence="3 5" key="2">
    <citation type="journal article" date="2013" name="Nature">
        <title>Insights into bilaterian evolution from three spiralian genomes.</title>
        <authorList>
            <person name="Simakov O."/>
            <person name="Marletaz F."/>
            <person name="Cho S.J."/>
            <person name="Edsinger-Gonzales E."/>
            <person name="Havlak P."/>
            <person name="Hellsten U."/>
            <person name="Kuo D.H."/>
            <person name="Larsson T."/>
            <person name="Lv J."/>
            <person name="Arendt D."/>
            <person name="Savage R."/>
            <person name="Osoegawa K."/>
            <person name="de Jong P."/>
            <person name="Grimwood J."/>
            <person name="Chapman J.A."/>
            <person name="Shapiro H."/>
            <person name="Aerts A."/>
            <person name="Otillar R.P."/>
            <person name="Terry A.Y."/>
            <person name="Boore J.L."/>
            <person name="Grigoriev I.V."/>
            <person name="Lindberg D.R."/>
            <person name="Seaver E.C."/>
            <person name="Weisblat D.A."/>
            <person name="Putnam N.H."/>
            <person name="Rokhsar D.S."/>
        </authorList>
    </citation>
    <scope>NUCLEOTIDE SEQUENCE</scope>
    <source>
        <strain evidence="3 5">I ESC-2004</strain>
    </source>
</reference>
<dbReference type="PANTHER" id="PTHR46780">
    <property type="entry name" value="PROTEIN EVA-1"/>
    <property type="match status" value="1"/>
</dbReference>
<dbReference type="AlphaFoldDB" id="R7UMV6"/>
<organism evidence="3">
    <name type="scientific">Capitella teleta</name>
    <name type="common">Polychaete worm</name>
    <dbReference type="NCBI Taxonomy" id="283909"/>
    <lineage>
        <taxon>Eukaryota</taxon>
        <taxon>Metazoa</taxon>
        <taxon>Spiralia</taxon>
        <taxon>Lophotrochozoa</taxon>
        <taxon>Annelida</taxon>
        <taxon>Polychaeta</taxon>
        <taxon>Sedentaria</taxon>
        <taxon>Scolecida</taxon>
        <taxon>Capitellidae</taxon>
        <taxon>Capitella</taxon>
    </lineage>
</organism>
<dbReference type="EMBL" id="AMQN01006939">
    <property type="status" value="NOT_ANNOTATED_CDS"/>
    <property type="molecule type" value="Genomic_DNA"/>
</dbReference>
<evidence type="ECO:0000313" key="4">
    <source>
        <dbReference type="EnsemblMetazoa" id="CapteP224740"/>
    </source>
</evidence>
<keyword evidence="1" id="KW-1133">Transmembrane helix</keyword>
<dbReference type="HOGENOM" id="CLU_029488_0_0_1"/>
<accession>R7UMV6</accession>
<dbReference type="OrthoDB" id="6074642at2759"/>
<keyword evidence="5" id="KW-1185">Reference proteome</keyword>
<dbReference type="GO" id="GO:0030246">
    <property type="term" value="F:carbohydrate binding"/>
    <property type="evidence" value="ECO:0007669"/>
    <property type="project" value="InterPro"/>
</dbReference>
<reference evidence="5" key="1">
    <citation type="submission" date="2012-12" db="EMBL/GenBank/DDBJ databases">
        <authorList>
            <person name="Hellsten U."/>
            <person name="Grimwood J."/>
            <person name="Chapman J.A."/>
            <person name="Shapiro H."/>
            <person name="Aerts A."/>
            <person name="Otillar R.P."/>
            <person name="Terry A.Y."/>
            <person name="Boore J.L."/>
            <person name="Simakov O."/>
            <person name="Marletaz F."/>
            <person name="Cho S.-J."/>
            <person name="Edsinger-Gonzales E."/>
            <person name="Havlak P."/>
            <person name="Kuo D.-H."/>
            <person name="Larsson T."/>
            <person name="Lv J."/>
            <person name="Arendt D."/>
            <person name="Savage R."/>
            <person name="Osoegawa K."/>
            <person name="de Jong P."/>
            <person name="Lindberg D.R."/>
            <person name="Seaver E.C."/>
            <person name="Weisblat D.A."/>
            <person name="Putnam N.H."/>
            <person name="Grigoriev I.V."/>
            <person name="Rokhsar D.S."/>
        </authorList>
    </citation>
    <scope>NUCLEOTIDE SEQUENCE</scope>
    <source>
        <strain evidence="5">I ESC-2004</strain>
    </source>
</reference>
<reference evidence="4" key="3">
    <citation type="submission" date="2015-06" db="UniProtKB">
        <authorList>
            <consortium name="EnsemblMetazoa"/>
        </authorList>
    </citation>
    <scope>IDENTIFICATION</scope>
</reference>
<evidence type="ECO:0000259" key="2">
    <source>
        <dbReference type="PROSITE" id="PS50228"/>
    </source>
</evidence>
<feature type="transmembrane region" description="Helical" evidence="1">
    <location>
        <begin position="353"/>
        <end position="377"/>
    </location>
</feature>
<dbReference type="Pfam" id="PF02140">
    <property type="entry name" value="SUEL_Lectin"/>
    <property type="match status" value="1"/>
</dbReference>
<feature type="domain" description="SUEL-type lectin" evidence="2">
    <location>
        <begin position="68"/>
        <end position="157"/>
    </location>
</feature>
<dbReference type="InterPro" id="IPR043159">
    <property type="entry name" value="Lectin_gal-bd_sf"/>
</dbReference>